<evidence type="ECO:0000313" key="3">
    <source>
        <dbReference type="EMBL" id="ARN57636.1"/>
    </source>
</evidence>
<proteinExistence type="predicted"/>
<dbReference type="Proteomes" id="UP000193334">
    <property type="component" value="Chromosome"/>
</dbReference>
<dbReference type="EMBL" id="CP021023">
    <property type="protein sequence ID" value="ARN57636.1"/>
    <property type="molecule type" value="Genomic_DNA"/>
</dbReference>
<accession>A0A1W6LPF7</accession>
<dbReference type="SUPFAM" id="SSF47781">
    <property type="entry name" value="RuvA domain 2-like"/>
    <property type="match status" value="1"/>
</dbReference>
<dbReference type="AlphaFoldDB" id="A0A1W6LPF7"/>
<dbReference type="Gene3D" id="1.10.150.320">
    <property type="entry name" value="Photosystem II 12 kDa extrinsic protein"/>
    <property type="match status" value="1"/>
</dbReference>
<feature type="transmembrane region" description="Helical" evidence="2">
    <location>
        <begin position="12"/>
        <end position="34"/>
    </location>
</feature>
<keyword evidence="2" id="KW-0472">Membrane</keyword>
<evidence type="ECO:0000256" key="2">
    <source>
        <dbReference type="SAM" id="Phobius"/>
    </source>
</evidence>
<gene>
    <name evidence="3" type="ORF">STSP1_02057</name>
</gene>
<feature type="compositionally biased region" description="Low complexity" evidence="1">
    <location>
        <begin position="812"/>
        <end position="825"/>
    </location>
</feature>
<dbReference type="InterPro" id="IPR010994">
    <property type="entry name" value="RuvA_2-like"/>
</dbReference>
<reference evidence="4" key="1">
    <citation type="submission" date="2017-04" db="EMBL/GenBank/DDBJ databases">
        <title>Comparative genomics and description of representatives of a novel lineage of planctomycetes thriving in anoxic sediments.</title>
        <authorList>
            <person name="Spring S."/>
            <person name="Bunk B."/>
            <person name="Sproer C."/>
        </authorList>
    </citation>
    <scope>NUCLEOTIDE SEQUENCE [LARGE SCALE GENOMIC DNA]</scope>
    <source>
        <strain evidence="4">ST-PulAB-D4</strain>
    </source>
</reference>
<organism evidence="3 4">
    <name type="scientific">Sedimentisphaera salicampi</name>
    <dbReference type="NCBI Taxonomy" id="1941349"/>
    <lineage>
        <taxon>Bacteria</taxon>
        <taxon>Pseudomonadati</taxon>
        <taxon>Planctomycetota</taxon>
        <taxon>Phycisphaerae</taxon>
        <taxon>Sedimentisphaerales</taxon>
        <taxon>Sedimentisphaeraceae</taxon>
        <taxon>Sedimentisphaera</taxon>
    </lineage>
</organism>
<sequence length="1018" mass="112580">MSYRKENKKASAMIIVLVLMAVLAAVGLTMLSVARISNLKLTAEKKDSYTETASNVLVELISDEIAQDCSASSEPFDYPSAADPWLASLEPYYSGQDLSGAGDTAEYQNESGRDVVKWRQISKLSFAEFGGASQQDFHDFNVDPPGDEKNIPDYQEFYKFIPGKGEYDELTAEDIKGLPADADGDGVADARWFEIPNMKTQAGESYFAAVRIIDNSAMVNVNTAYYNDIERISGNEEYKYSGESPLCVGMNFLLNTNDNTYGEPFWSAAVVPEADNIDDFHNSRCSPVIPDGWFGYTQNAAVRLENTASGGLNYYRPYSFDDEFELRHRFCINSSFTSRFESLLPATIGADEDNPANDNYWGDMYKMYGVDTRVSGVDALESWYVGIFGGGEIDSGGGVRTVNPERRHLFTTLSKSRQITPDMKAKAFTEEIGNEEGVADFEFDNIRQAVFSVLNQNPHEEFGAGYPAAKLSNQFALNLLDWQDSDTEGREHYVTSSQTLYYGYDGAEELKDITLHCSGVGIYEHTDPQNAGTVPAGTYYLLEFYHEGGMVVAPANEYEIRVVRGGSVVNEFNFSDVVTDDIPAEGFAAVTNLADEQDAEEIFKDTFDYYSYPALSLQNGDIVKVYKKDFPESGDILLVDWAEVKINTPVAPDAEKFQKKEGQLVDEDGENTGLLLPESFVQVNAFALIGMDLTGELNNIQMQLKPSNEPIFSPAQIVMAPAVCSFTNQNDPNDSQTFAGGIQTHQQRAGSLGADGISIFDSFGRFDLADHRYAALADAFTALTTFSDGTNYYETAPAYDGINNDGARLTTDDPLNDGLDNNGDGNIDDQDEDSARYRETVSYGLININTAPKAVLMTLPWVDEELAEAIIAYRDMTGVGIGESDAPDYSAGNTSRRDDRAGEKGFSSVYELINVTNDAGLTDYDFQQFAKDDQKLSDSDYPHIDLTEGSVMDDFEERNIILERLANITTVRSDVFTAYILVREGISGVQKRKVCIIDRSSVWDSTDKPEIFIKDVEQ</sequence>
<evidence type="ECO:0000256" key="1">
    <source>
        <dbReference type="SAM" id="MobiDB-lite"/>
    </source>
</evidence>
<protein>
    <submittedName>
        <fullName evidence="3">Helix-hairpin-helix motif containing protein</fullName>
    </submittedName>
</protein>
<dbReference type="KEGG" id="pbp:STSP1_02057"/>
<feature type="region of interest" description="Disordered" evidence="1">
    <location>
        <begin position="803"/>
        <end position="833"/>
    </location>
</feature>
<keyword evidence="2" id="KW-0812">Transmembrane</keyword>
<keyword evidence="2" id="KW-1133">Transmembrane helix</keyword>
<evidence type="ECO:0000313" key="4">
    <source>
        <dbReference type="Proteomes" id="UP000193334"/>
    </source>
</evidence>
<keyword evidence="4" id="KW-1185">Reference proteome</keyword>
<dbReference type="STRING" id="1941349.STSP1_02057"/>
<name>A0A1W6LPF7_9BACT</name>